<dbReference type="PIRSF" id="PIRSF002070">
    <property type="entry name" value="SSB"/>
    <property type="match status" value="1"/>
</dbReference>
<dbReference type="NCBIfam" id="TIGR00621">
    <property type="entry name" value="ssb"/>
    <property type="match status" value="1"/>
</dbReference>
<dbReference type="GO" id="GO:0006260">
    <property type="term" value="P:DNA replication"/>
    <property type="evidence" value="ECO:0007669"/>
    <property type="project" value="InterPro"/>
</dbReference>
<evidence type="ECO:0000256" key="2">
    <source>
        <dbReference type="PIRNR" id="PIRNR002070"/>
    </source>
</evidence>
<reference evidence="4" key="1">
    <citation type="submission" date="2020-05" db="EMBL/GenBank/DDBJ databases">
        <authorList>
            <person name="Chiriac C."/>
            <person name="Salcher M."/>
            <person name="Ghai R."/>
            <person name="Kavagutti S V."/>
        </authorList>
    </citation>
    <scope>NUCLEOTIDE SEQUENCE</scope>
</reference>
<keyword evidence="1 2" id="KW-0238">DNA-binding</keyword>
<name>A0A6J5Q8E3_9CAUD</name>
<dbReference type="SUPFAM" id="SSF50249">
    <property type="entry name" value="Nucleic acid-binding proteins"/>
    <property type="match status" value="1"/>
</dbReference>
<dbReference type="InterPro" id="IPR000424">
    <property type="entry name" value="Primosome_PriB/ssb"/>
</dbReference>
<feature type="region of interest" description="Disordered" evidence="3">
    <location>
        <begin position="103"/>
        <end position="125"/>
    </location>
</feature>
<organism evidence="4">
    <name type="scientific">uncultured Caudovirales phage</name>
    <dbReference type="NCBI Taxonomy" id="2100421"/>
    <lineage>
        <taxon>Viruses</taxon>
        <taxon>Duplodnaviria</taxon>
        <taxon>Heunggongvirae</taxon>
        <taxon>Uroviricota</taxon>
        <taxon>Caudoviricetes</taxon>
        <taxon>Peduoviridae</taxon>
        <taxon>Maltschvirus</taxon>
        <taxon>Maltschvirus maltsch</taxon>
    </lineage>
</organism>
<dbReference type="InterPro" id="IPR012340">
    <property type="entry name" value="NA-bd_OB-fold"/>
</dbReference>
<dbReference type="Gene3D" id="2.40.50.140">
    <property type="entry name" value="Nucleic acid-binding proteins"/>
    <property type="match status" value="1"/>
</dbReference>
<dbReference type="InterPro" id="IPR011344">
    <property type="entry name" value="ssDNA-bd"/>
</dbReference>
<proteinExistence type="predicted"/>
<evidence type="ECO:0000256" key="3">
    <source>
        <dbReference type="SAM" id="MobiDB-lite"/>
    </source>
</evidence>
<sequence>MINSVVLMGGLTADPVFKEVGGNQICSFSIAVEEVRKEEKYVSYFECVLFGKSVNAFCQIMAKGRKAVVSGSLKQDRWKDKETGGNRSRVTVFVNQWQVAGSKPAAKPAEQQAESRSIADDVMPF</sequence>
<dbReference type="PROSITE" id="PS50935">
    <property type="entry name" value="SSB"/>
    <property type="match status" value="1"/>
</dbReference>
<dbReference type="CDD" id="cd04496">
    <property type="entry name" value="SSB_OBF"/>
    <property type="match status" value="1"/>
</dbReference>
<gene>
    <name evidence="4" type="ORF">UFOVP1004_3</name>
</gene>
<dbReference type="Pfam" id="PF00436">
    <property type="entry name" value="SSB"/>
    <property type="match status" value="1"/>
</dbReference>
<dbReference type="GO" id="GO:0003697">
    <property type="term" value="F:single-stranded DNA binding"/>
    <property type="evidence" value="ECO:0007669"/>
    <property type="project" value="InterPro"/>
</dbReference>
<evidence type="ECO:0000313" key="4">
    <source>
        <dbReference type="EMBL" id="CAB4177811.1"/>
    </source>
</evidence>
<protein>
    <recommendedName>
        <fullName evidence="2">Single-stranded DNA-binding protein</fullName>
    </recommendedName>
</protein>
<accession>A0A6J5Q8E3</accession>
<evidence type="ECO:0000256" key="1">
    <source>
        <dbReference type="ARBA" id="ARBA00023125"/>
    </source>
</evidence>
<dbReference type="EMBL" id="LR796964">
    <property type="protein sequence ID" value="CAB4177811.1"/>
    <property type="molecule type" value="Genomic_DNA"/>
</dbReference>